<reference evidence="10" key="2">
    <citation type="submission" date="2024-10" db="UniProtKB">
        <authorList>
            <consortium name="EnsemblProtists"/>
        </authorList>
    </citation>
    <scope>IDENTIFICATION</scope>
</reference>
<dbReference type="GeneID" id="17253835"/>
<organism evidence="10 11">
    <name type="scientific">Emiliania huxleyi (strain CCMP1516)</name>
    <dbReference type="NCBI Taxonomy" id="280463"/>
    <lineage>
        <taxon>Eukaryota</taxon>
        <taxon>Haptista</taxon>
        <taxon>Haptophyta</taxon>
        <taxon>Prymnesiophyceae</taxon>
        <taxon>Isochrysidales</taxon>
        <taxon>Noelaerhabdaceae</taxon>
        <taxon>Emiliania</taxon>
    </lineage>
</organism>
<comment type="similarity">
    <text evidence="2">Belongs to the SPCS3 family.</text>
</comment>
<dbReference type="RefSeq" id="XP_005760133.1">
    <property type="nucleotide sequence ID" value="XM_005760076.1"/>
</dbReference>
<dbReference type="EnsemblProtists" id="EOD07704">
    <property type="protein sequence ID" value="EOD07704"/>
    <property type="gene ID" value="EMIHUDRAFT_218228"/>
</dbReference>
<keyword evidence="3 9" id="KW-0812">Transmembrane</keyword>
<dbReference type="GO" id="GO:0005787">
    <property type="term" value="C:signal peptidase complex"/>
    <property type="evidence" value="ECO:0007669"/>
    <property type="project" value="InterPro"/>
</dbReference>
<evidence type="ECO:0000256" key="2">
    <source>
        <dbReference type="ARBA" id="ARBA00009289"/>
    </source>
</evidence>
<accession>A0A0D3I8W9</accession>
<evidence type="ECO:0000256" key="5">
    <source>
        <dbReference type="ARBA" id="ARBA00022968"/>
    </source>
</evidence>
<evidence type="ECO:0000256" key="6">
    <source>
        <dbReference type="ARBA" id="ARBA00022989"/>
    </source>
</evidence>
<proteinExistence type="inferred from homology"/>
<evidence type="ECO:0000256" key="7">
    <source>
        <dbReference type="ARBA" id="ARBA00023136"/>
    </source>
</evidence>
<dbReference type="PANTHER" id="PTHR12804">
    <property type="entry name" value="MICROSOMAL SIGNAL PEPTIDASE 23 KD SUBUNIT SPC22/23"/>
    <property type="match status" value="1"/>
</dbReference>
<keyword evidence="5" id="KW-0735">Signal-anchor</keyword>
<evidence type="ECO:0000313" key="10">
    <source>
        <dbReference type="EnsemblProtists" id="EOD07704"/>
    </source>
</evidence>
<name>A0A0D3I8W9_EMIH1</name>
<feature type="transmembrane region" description="Helical" evidence="9">
    <location>
        <begin position="20"/>
        <end position="41"/>
    </location>
</feature>
<dbReference type="Pfam" id="PF04573">
    <property type="entry name" value="SPC22"/>
    <property type="match status" value="1"/>
</dbReference>
<reference evidence="11" key="1">
    <citation type="journal article" date="2013" name="Nature">
        <title>Pan genome of the phytoplankton Emiliania underpins its global distribution.</title>
        <authorList>
            <person name="Read B.A."/>
            <person name="Kegel J."/>
            <person name="Klute M.J."/>
            <person name="Kuo A."/>
            <person name="Lefebvre S.C."/>
            <person name="Maumus F."/>
            <person name="Mayer C."/>
            <person name="Miller J."/>
            <person name="Monier A."/>
            <person name="Salamov A."/>
            <person name="Young J."/>
            <person name="Aguilar M."/>
            <person name="Claverie J.M."/>
            <person name="Frickenhaus S."/>
            <person name="Gonzalez K."/>
            <person name="Herman E.K."/>
            <person name="Lin Y.C."/>
            <person name="Napier J."/>
            <person name="Ogata H."/>
            <person name="Sarno A.F."/>
            <person name="Shmutz J."/>
            <person name="Schroeder D."/>
            <person name="de Vargas C."/>
            <person name="Verret F."/>
            <person name="von Dassow P."/>
            <person name="Valentin K."/>
            <person name="Van de Peer Y."/>
            <person name="Wheeler G."/>
            <person name="Dacks J.B."/>
            <person name="Delwiche C.F."/>
            <person name="Dyhrman S.T."/>
            <person name="Glockner G."/>
            <person name="John U."/>
            <person name="Richards T."/>
            <person name="Worden A.Z."/>
            <person name="Zhang X."/>
            <person name="Grigoriev I.V."/>
            <person name="Allen A.E."/>
            <person name="Bidle K."/>
            <person name="Borodovsky M."/>
            <person name="Bowler C."/>
            <person name="Brownlee C."/>
            <person name="Cock J.M."/>
            <person name="Elias M."/>
            <person name="Gladyshev V.N."/>
            <person name="Groth M."/>
            <person name="Guda C."/>
            <person name="Hadaegh A."/>
            <person name="Iglesias-Rodriguez M.D."/>
            <person name="Jenkins J."/>
            <person name="Jones B.M."/>
            <person name="Lawson T."/>
            <person name="Leese F."/>
            <person name="Lindquist E."/>
            <person name="Lobanov A."/>
            <person name="Lomsadze A."/>
            <person name="Malik S.B."/>
            <person name="Marsh M.E."/>
            <person name="Mackinder L."/>
            <person name="Mock T."/>
            <person name="Mueller-Roeber B."/>
            <person name="Pagarete A."/>
            <person name="Parker M."/>
            <person name="Probert I."/>
            <person name="Quesneville H."/>
            <person name="Raines C."/>
            <person name="Rensing S.A."/>
            <person name="Riano-Pachon D.M."/>
            <person name="Richier S."/>
            <person name="Rokitta S."/>
            <person name="Shiraiwa Y."/>
            <person name="Soanes D.M."/>
            <person name="van der Giezen M."/>
            <person name="Wahlund T.M."/>
            <person name="Williams B."/>
            <person name="Wilson W."/>
            <person name="Wolfe G."/>
            <person name="Wurch L.L."/>
        </authorList>
    </citation>
    <scope>NUCLEOTIDE SEQUENCE</scope>
</reference>
<dbReference type="PaxDb" id="2903-EOD07704"/>
<evidence type="ECO:0000256" key="3">
    <source>
        <dbReference type="ARBA" id="ARBA00022692"/>
    </source>
</evidence>
<sequence length="179" mass="20182">MGEEGRAPCPVSFWQRLNALFFYTLSCLGAFAFLAAATTYFHEAEPRVSLQLERIMLRRIQSAGHDQAILSLAIDADLRSVFNWNVKQLFVYVTAEYETQANVLNQVVVWDSVISEPEQAHIKSDLVVNKYSLTDQGFGLRDNEVKLVLNWNTVPATGLLTLSHAFDQIHTFQVPATYA</sequence>
<dbReference type="KEGG" id="ehx:EMIHUDRAFT_218228"/>
<protein>
    <recommendedName>
        <fullName evidence="8">Signal peptidase complex subunit 3</fullName>
    </recommendedName>
</protein>
<dbReference type="PANTHER" id="PTHR12804:SF0">
    <property type="entry name" value="SIGNAL PEPTIDASE COMPLEX SUBUNIT 3"/>
    <property type="match status" value="1"/>
</dbReference>
<evidence type="ECO:0000256" key="4">
    <source>
        <dbReference type="ARBA" id="ARBA00022824"/>
    </source>
</evidence>
<evidence type="ECO:0000256" key="9">
    <source>
        <dbReference type="SAM" id="Phobius"/>
    </source>
</evidence>
<dbReference type="GO" id="GO:0045047">
    <property type="term" value="P:protein targeting to ER"/>
    <property type="evidence" value="ECO:0007669"/>
    <property type="project" value="TreeGrafter"/>
</dbReference>
<dbReference type="AlphaFoldDB" id="A0A0D3I8W9"/>
<keyword evidence="11" id="KW-1185">Reference proteome</keyword>
<keyword evidence="7 9" id="KW-0472">Membrane</keyword>
<evidence type="ECO:0000256" key="8">
    <source>
        <dbReference type="ARBA" id="ARBA00029556"/>
    </source>
</evidence>
<evidence type="ECO:0000256" key="1">
    <source>
        <dbReference type="ARBA" id="ARBA00004648"/>
    </source>
</evidence>
<evidence type="ECO:0000313" key="11">
    <source>
        <dbReference type="Proteomes" id="UP000013827"/>
    </source>
</evidence>
<dbReference type="HOGENOM" id="CLU_068714_1_0_1"/>
<dbReference type="STRING" id="2903.R1DG22"/>
<dbReference type="Proteomes" id="UP000013827">
    <property type="component" value="Unassembled WGS sequence"/>
</dbReference>
<dbReference type="PIRSF" id="PIRSF016089">
    <property type="entry name" value="SPC22"/>
    <property type="match status" value="1"/>
</dbReference>
<comment type="subcellular location">
    <subcellularLocation>
        <location evidence="1">Endoplasmic reticulum membrane</location>
        <topology evidence="1">Single-pass type II membrane protein</topology>
    </subcellularLocation>
</comment>
<keyword evidence="6 9" id="KW-1133">Transmembrane helix</keyword>
<dbReference type="OMA" id="AFDWSTH"/>
<dbReference type="eggNOG" id="KOG3372">
    <property type="taxonomic scope" value="Eukaryota"/>
</dbReference>
<dbReference type="GO" id="GO:0006465">
    <property type="term" value="P:signal peptide processing"/>
    <property type="evidence" value="ECO:0007669"/>
    <property type="project" value="InterPro"/>
</dbReference>
<keyword evidence="4" id="KW-0256">Endoplasmic reticulum</keyword>
<dbReference type="InterPro" id="IPR007653">
    <property type="entry name" value="SPC3"/>
</dbReference>